<evidence type="ECO:0000313" key="3">
    <source>
        <dbReference type="EMBL" id="PQJ77835.1"/>
    </source>
</evidence>
<dbReference type="AlphaFoldDB" id="A0A2S7WJP9"/>
<evidence type="ECO:0000313" key="4">
    <source>
        <dbReference type="Proteomes" id="UP000238882"/>
    </source>
</evidence>
<proteinExistence type="predicted"/>
<comment type="caution">
    <text evidence="3">The sequence shown here is derived from an EMBL/GenBank/DDBJ whole genome shotgun (WGS) entry which is preliminary data.</text>
</comment>
<name>A0A2S7WJP9_9FLAO</name>
<dbReference type="Proteomes" id="UP000238882">
    <property type="component" value="Unassembled WGS sequence"/>
</dbReference>
<protein>
    <recommendedName>
        <fullName evidence="5">Outer membrane protein beta-barrel domain-containing protein</fullName>
    </recommendedName>
</protein>
<dbReference type="RefSeq" id="WP_105014417.1">
    <property type="nucleotide sequence ID" value="NZ_MSCN01000001.1"/>
</dbReference>
<keyword evidence="2" id="KW-0732">Signal</keyword>
<feature type="compositionally biased region" description="Basic residues" evidence="1">
    <location>
        <begin position="147"/>
        <end position="158"/>
    </location>
</feature>
<gene>
    <name evidence="3" type="ORF">BTO18_00935</name>
</gene>
<dbReference type="OrthoDB" id="1466811at2"/>
<accession>A0A2S7WJP9</accession>
<reference evidence="3 4" key="1">
    <citation type="submission" date="2016-12" db="EMBL/GenBank/DDBJ databases">
        <title>Trade-off between light-utilization and light-protection in marine flavobacteria.</title>
        <authorList>
            <person name="Kumagai Y."/>
            <person name="Yoshizawa S."/>
            <person name="Kogure K."/>
            <person name="Iwasaki W."/>
        </authorList>
    </citation>
    <scope>NUCLEOTIDE SEQUENCE [LARGE SCALE GENOMIC DNA]</scope>
    <source>
        <strain evidence="3 4">NBRC 108759</strain>
    </source>
</reference>
<evidence type="ECO:0008006" key="5">
    <source>
        <dbReference type="Google" id="ProtNLM"/>
    </source>
</evidence>
<feature type="chain" id="PRO_5015658391" description="Outer membrane protein beta-barrel domain-containing protein" evidence="2">
    <location>
        <begin position="19"/>
        <end position="373"/>
    </location>
</feature>
<feature type="signal peptide" evidence="2">
    <location>
        <begin position="1"/>
        <end position="18"/>
    </location>
</feature>
<keyword evidence="4" id="KW-1185">Reference proteome</keyword>
<dbReference type="EMBL" id="MSCN01000001">
    <property type="protein sequence ID" value="PQJ77835.1"/>
    <property type="molecule type" value="Genomic_DNA"/>
</dbReference>
<sequence>MKRILLILVLLCTTIANSQERTFEKEVSKISKRIERITKQQKDSLKQKVIAIDKRLEKGEITKTTAETLKKEVASYHARKIEKLVGEQERLLQLLVQDKTNGKIASSEENYKEKKDDYYDDDNTFTIGNKTFRFNISEGDKDENERRKKRRWKRKNKYQRSTTTQFVFAMGINNALTNNNLSSLDNSNYQIGRSRFYELGWTWKTRFTKRPSQLYFKYGVSFLWNNLRLKDNQIHVKNGNTTDIQVFPNQLSESRLRHVQMNFPLHLEWDLSKNRRYSDGRVRDRTNNSFRLGIGGFVGFKLGTRQYLEYRDVNNVEVEEIQFDNFNMNTFNYGVSGYLGYEDVSLYVKYDLNPLFQNTEVRNISIGLRLDLD</sequence>
<feature type="region of interest" description="Disordered" evidence="1">
    <location>
        <begin position="138"/>
        <end position="158"/>
    </location>
</feature>
<evidence type="ECO:0000256" key="1">
    <source>
        <dbReference type="SAM" id="MobiDB-lite"/>
    </source>
</evidence>
<organism evidence="3 4">
    <name type="scientific">Polaribacter porphyrae</name>
    <dbReference type="NCBI Taxonomy" id="1137780"/>
    <lineage>
        <taxon>Bacteria</taxon>
        <taxon>Pseudomonadati</taxon>
        <taxon>Bacteroidota</taxon>
        <taxon>Flavobacteriia</taxon>
        <taxon>Flavobacteriales</taxon>
        <taxon>Flavobacteriaceae</taxon>
    </lineage>
</organism>
<evidence type="ECO:0000256" key="2">
    <source>
        <dbReference type="SAM" id="SignalP"/>
    </source>
</evidence>